<protein>
    <submittedName>
        <fullName evidence="2">Uncharacterized protein</fullName>
    </submittedName>
</protein>
<feature type="compositionally biased region" description="Basic and acidic residues" evidence="1">
    <location>
        <begin position="11"/>
        <end position="23"/>
    </location>
</feature>
<feature type="region of interest" description="Disordered" evidence="1">
    <location>
        <begin position="1"/>
        <end position="80"/>
    </location>
</feature>
<name>A0A5J4KJZ1_9CHLR</name>
<feature type="compositionally biased region" description="Basic residues" evidence="1">
    <location>
        <begin position="1"/>
        <end position="10"/>
    </location>
</feature>
<reference evidence="2 3" key="1">
    <citation type="journal article" date="2019" name="Int. J. Syst. Evol. Microbiol.">
        <title>Thermogemmatispora aurantia sp. nov. and Thermogemmatispora argillosa sp. nov., within the class Ktedonobacteria, and emended description of the genus Thermogemmatispora.</title>
        <authorList>
            <person name="Zheng Y."/>
            <person name="Wang C.M."/>
            <person name="Sakai Y."/>
            <person name="Abe K."/>
            <person name="Yokota A."/>
            <person name="Yabe S."/>
        </authorList>
    </citation>
    <scope>NUCLEOTIDE SEQUENCE [LARGE SCALE GENOMIC DNA]</scope>
    <source>
        <strain evidence="2 3">A1-2</strain>
    </source>
</reference>
<dbReference type="AlphaFoldDB" id="A0A5J4KJZ1"/>
<evidence type="ECO:0000313" key="2">
    <source>
        <dbReference type="EMBL" id="GER85656.1"/>
    </source>
</evidence>
<comment type="caution">
    <text evidence="2">The sequence shown here is derived from an EMBL/GenBank/DDBJ whole genome shotgun (WGS) entry which is preliminary data.</text>
</comment>
<evidence type="ECO:0000256" key="1">
    <source>
        <dbReference type="SAM" id="MobiDB-lite"/>
    </source>
</evidence>
<feature type="compositionally biased region" description="Basic and acidic residues" evidence="1">
    <location>
        <begin position="70"/>
        <end position="80"/>
    </location>
</feature>
<evidence type="ECO:0000313" key="3">
    <source>
        <dbReference type="Proteomes" id="UP000334820"/>
    </source>
</evidence>
<dbReference type="EMBL" id="BKZV01000009">
    <property type="protein sequence ID" value="GER85656.1"/>
    <property type="molecule type" value="Genomic_DNA"/>
</dbReference>
<proteinExistence type="predicted"/>
<gene>
    <name evidence="2" type="ORF">KTAU_42900</name>
</gene>
<sequence>MPWRQLCKRPRQLERERQKRPDLSEQVSLSRASRGGLAQGWRAGASERTSNQVSKQRIRQGSTVQYEQYAQHRTEKEHAQ</sequence>
<dbReference type="Proteomes" id="UP000334820">
    <property type="component" value="Unassembled WGS sequence"/>
</dbReference>
<feature type="compositionally biased region" description="Polar residues" evidence="1">
    <location>
        <begin position="47"/>
        <end position="68"/>
    </location>
</feature>
<organism evidence="2 3">
    <name type="scientific">Thermogemmatispora aurantia</name>
    <dbReference type="NCBI Taxonomy" id="2045279"/>
    <lineage>
        <taxon>Bacteria</taxon>
        <taxon>Bacillati</taxon>
        <taxon>Chloroflexota</taxon>
        <taxon>Ktedonobacteria</taxon>
        <taxon>Thermogemmatisporales</taxon>
        <taxon>Thermogemmatisporaceae</taxon>
        <taxon>Thermogemmatispora</taxon>
    </lineage>
</organism>
<accession>A0A5J4KJZ1</accession>
<keyword evidence="3" id="KW-1185">Reference proteome</keyword>